<accession>A0A438GNM7</accession>
<evidence type="ECO:0000259" key="1">
    <source>
        <dbReference type="Pfam" id="PF07727"/>
    </source>
</evidence>
<comment type="caution">
    <text evidence="2">The sequence shown here is derived from an EMBL/GenBank/DDBJ whole genome shotgun (WGS) entry which is preliminary data.</text>
</comment>
<gene>
    <name evidence="2" type="primary">POLX_552</name>
    <name evidence="2" type="ORF">CK203_058298</name>
</gene>
<dbReference type="AlphaFoldDB" id="A0A438GNM7"/>
<sequence length="230" mass="26077">MLKTEFEMKDLGSTKRILGIEIERDRSKRVLRLSQKSYILKILSRLEMNNVKTVSTPLRQHFRLSITQAPETHEEKMFMEMIPYASMVGSVMDTMVCPRPDLTYAVNMISRYMSCPGKPHWQTVKWLLQYLAGTRSLGLVYGVFGGVVSWNANLQPVVALSTTEAEYMAMTEAVKEAIWLKGITEELAMYKGEIGVGKVPTKDNPSDMLIKSLNVTKFKHCLNLVNMGDC</sequence>
<organism evidence="2 3">
    <name type="scientific">Vitis vinifera</name>
    <name type="common">Grape</name>
    <dbReference type="NCBI Taxonomy" id="29760"/>
    <lineage>
        <taxon>Eukaryota</taxon>
        <taxon>Viridiplantae</taxon>
        <taxon>Streptophyta</taxon>
        <taxon>Embryophyta</taxon>
        <taxon>Tracheophyta</taxon>
        <taxon>Spermatophyta</taxon>
        <taxon>Magnoliopsida</taxon>
        <taxon>eudicotyledons</taxon>
        <taxon>Gunneridae</taxon>
        <taxon>Pentapetalae</taxon>
        <taxon>rosids</taxon>
        <taxon>Vitales</taxon>
        <taxon>Vitaceae</taxon>
        <taxon>Viteae</taxon>
        <taxon>Vitis</taxon>
    </lineage>
</organism>
<dbReference type="InterPro" id="IPR013103">
    <property type="entry name" value="RVT_2"/>
</dbReference>
<dbReference type="EMBL" id="QGNW01000383">
    <property type="protein sequence ID" value="RVW73813.1"/>
    <property type="molecule type" value="Genomic_DNA"/>
</dbReference>
<dbReference type="Pfam" id="PF07727">
    <property type="entry name" value="RVT_2"/>
    <property type="match status" value="1"/>
</dbReference>
<proteinExistence type="predicted"/>
<evidence type="ECO:0000313" key="2">
    <source>
        <dbReference type="EMBL" id="RVW73813.1"/>
    </source>
</evidence>
<dbReference type="PANTHER" id="PTHR11439:SF491">
    <property type="entry name" value="INTEGRASE CATALYTIC DOMAIN-CONTAINING PROTEIN"/>
    <property type="match status" value="1"/>
</dbReference>
<dbReference type="PANTHER" id="PTHR11439">
    <property type="entry name" value="GAG-POL-RELATED RETROTRANSPOSON"/>
    <property type="match status" value="1"/>
</dbReference>
<evidence type="ECO:0000313" key="3">
    <source>
        <dbReference type="Proteomes" id="UP000288805"/>
    </source>
</evidence>
<name>A0A438GNM7_VITVI</name>
<dbReference type="CDD" id="cd09272">
    <property type="entry name" value="RNase_HI_RT_Ty1"/>
    <property type="match status" value="1"/>
</dbReference>
<protein>
    <submittedName>
        <fullName evidence="2">Retrovirus-related Pol polyprotein from transposon TNT 1-94</fullName>
    </submittedName>
</protein>
<feature type="domain" description="Reverse transcriptase Ty1/copia-type" evidence="1">
    <location>
        <begin position="1"/>
        <end position="58"/>
    </location>
</feature>
<dbReference type="Proteomes" id="UP000288805">
    <property type="component" value="Unassembled WGS sequence"/>
</dbReference>
<reference evidence="2 3" key="1">
    <citation type="journal article" date="2018" name="PLoS Genet.">
        <title>Population sequencing reveals clonal diversity and ancestral inbreeding in the grapevine cultivar Chardonnay.</title>
        <authorList>
            <person name="Roach M.J."/>
            <person name="Johnson D.L."/>
            <person name="Bohlmann J."/>
            <person name="van Vuuren H.J."/>
            <person name="Jones S.J."/>
            <person name="Pretorius I.S."/>
            <person name="Schmidt S.A."/>
            <person name="Borneman A.R."/>
        </authorList>
    </citation>
    <scope>NUCLEOTIDE SEQUENCE [LARGE SCALE GENOMIC DNA]</scope>
    <source>
        <strain evidence="3">cv. Chardonnay</strain>
        <tissue evidence="2">Leaf</tissue>
    </source>
</reference>